<keyword evidence="2" id="KW-1185">Reference proteome</keyword>
<protein>
    <submittedName>
        <fullName evidence="1">Uncharacterized protein</fullName>
    </submittedName>
</protein>
<proteinExistence type="predicted"/>
<reference evidence="2" key="1">
    <citation type="journal article" date="2022" name="Mol. Ecol. Resour.">
        <title>The genomes of chicory, endive, great burdock and yacon provide insights into Asteraceae palaeo-polyploidization history and plant inulin production.</title>
        <authorList>
            <person name="Fan W."/>
            <person name="Wang S."/>
            <person name="Wang H."/>
            <person name="Wang A."/>
            <person name="Jiang F."/>
            <person name="Liu H."/>
            <person name="Zhao H."/>
            <person name="Xu D."/>
            <person name="Zhang Y."/>
        </authorList>
    </citation>
    <scope>NUCLEOTIDE SEQUENCE [LARGE SCALE GENOMIC DNA]</scope>
    <source>
        <strain evidence="2">cv. Punajuju</strain>
    </source>
</reference>
<reference evidence="1 2" key="2">
    <citation type="journal article" date="2022" name="Mol. Ecol. Resour.">
        <title>The genomes of chicory, endive, great burdock and yacon provide insights into Asteraceae paleo-polyploidization history and plant inulin production.</title>
        <authorList>
            <person name="Fan W."/>
            <person name="Wang S."/>
            <person name="Wang H."/>
            <person name="Wang A."/>
            <person name="Jiang F."/>
            <person name="Liu H."/>
            <person name="Zhao H."/>
            <person name="Xu D."/>
            <person name="Zhang Y."/>
        </authorList>
    </citation>
    <scope>NUCLEOTIDE SEQUENCE [LARGE SCALE GENOMIC DNA]</scope>
    <source>
        <strain evidence="2">cv. Punajuju</strain>
        <tissue evidence="1">Leaves</tissue>
    </source>
</reference>
<gene>
    <name evidence="1" type="ORF">L2E82_16694</name>
</gene>
<evidence type="ECO:0000313" key="2">
    <source>
        <dbReference type="Proteomes" id="UP001055811"/>
    </source>
</evidence>
<dbReference type="Proteomes" id="UP001055811">
    <property type="component" value="Linkage Group LG03"/>
</dbReference>
<accession>A0ACB9F680</accession>
<organism evidence="1 2">
    <name type="scientific">Cichorium intybus</name>
    <name type="common">Chicory</name>
    <dbReference type="NCBI Taxonomy" id="13427"/>
    <lineage>
        <taxon>Eukaryota</taxon>
        <taxon>Viridiplantae</taxon>
        <taxon>Streptophyta</taxon>
        <taxon>Embryophyta</taxon>
        <taxon>Tracheophyta</taxon>
        <taxon>Spermatophyta</taxon>
        <taxon>Magnoliopsida</taxon>
        <taxon>eudicotyledons</taxon>
        <taxon>Gunneridae</taxon>
        <taxon>Pentapetalae</taxon>
        <taxon>asterids</taxon>
        <taxon>campanulids</taxon>
        <taxon>Asterales</taxon>
        <taxon>Asteraceae</taxon>
        <taxon>Cichorioideae</taxon>
        <taxon>Cichorieae</taxon>
        <taxon>Cichoriinae</taxon>
        <taxon>Cichorium</taxon>
    </lineage>
</organism>
<sequence>MITRIKQPTPISPARCRCHPQRLWLCRSLPAAVSVALSFRPASSLSIAPRGLLLQPPASGYRYFSLTLFGN</sequence>
<evidence type="ECO:0000313" key="1">
    <source>
        <dbReference type="EMBL" id="KAI3766627.1"/>
    </source>
</evidence>
<name>A0ACB9F680_CICIN</name>
<comment type="caution">
    <text evidence="1">The sequence shown here is derived from an EMBL/GenBank/DDBJ whole genome shotgun (WGS) entry which is preliminary data.</text>
</comment>
<dbReference type="EMBL" id="CM042011">
    <property type="protein sequence ID" value="KAI3766627.1"/>
    <property type="molecule type" value="Genomic_DNA"/>
</dbReference>